<sequence length="225" mass="25801">MEEERGTHGAAKELKQRERLYARQLKIKRDAKMAFETIADDNWNFMVVDFEAYERDQKVITEAGITTRIGGQWQSSHIRIANYSHLRNGKYVPDEVDNFRFGQSVFLTKAVLREKLSGMLQIPNLILVAHGFTNELKYLRLLGITIPPEVRMLDTQNVFSYFKASKPSSNLSDVYVSLRAMLKVLNIHPFCLHNAGNDSKYTSDALQLMVAAFDNSMFEDMALEI</sequence>
<dbReference type="PANTHER" id="PTHR28083:SF1">
    <property type="entry name" value="GOOD FOR FULL DBP5 ACTIVITY PROTEIN 2"/>
    <property type="match status" value="1"/>
</dbReference>
<name>S9QWW8_SCHOY</name>
<keyword evidence="3" id="KW-1185">Reference proteome</keyword>
<dbReference type="OMA" id="FCLHNAG"/>
<dbReference type="HOGENOM" id="CLU_099954_0_0_1"/>
<dbReference type="OrthoDB" id="5953249at2759"/>
<dbReference type="Proteomes" id="UP000016088">
    <property type="component" value="Unassembled WGS sequence"/>
</dbReference>
<gene>
    <name evidence="2" type="ORF">SOCG_04137</name>
</gene>
<dbReference type="GO" id="GO:0005634">
    <property type="term" value="C:nucleus"/>
    <property type="evidence" value="ECO:0007669"/>
    <property type="project" value="TreeGrafter"/>
</dbReference>
<dbReference type="VEuPathDB" id="FungiDB:SOCG_04137"/>
<dbReference type="eggNOG" id="ENOG502S9V8">
    <property type="taxonomic scope" value="Eukaryota"/>
</dbReference>
<reference evidence="2 3" key="1">
    <citation type="journal article" date="2011" name="Science">
        <title>Comparative functional genomics of the fission yeasts.</title>
        <authorList>
            <person name="Rhind N."/>
            <person name="Chen Z."/>
            <person name="Yassour M."/>
            <person name="Thompson D.A."/>
            <person name="Haas B.J."/>
            <person name="Habib N."/>
            <person name="Wapinski I."/>
            <person name="Roy S."/>
            <person name="Lin M.F."/>
            <person name="Heiman D.I."/>
            <person name="Young S.K."/>
            <person name="Furuya K."/>
            <person name="Guo Y."/>
            <person name="Pidoux A."/>
            <person name="Chen H.M."/>
            <person name="Robbertse B."/>
            <person name="Goldberg J.M."/>
            <person name="Aoki K."/>
            <person name="Bayne E.H."/>
            <person name="Berlin A.M."/>
            <person name="Desjardins C.A."/>
            <person name="Dobbs E."/>
            <person name="Dukaj L."/>
            <person name="Fan L."/>
            <person name="FitzGerald M.G."/>
            <person name="French C."/>
            <person name="Gujja S."/>
            <person name="Hansen K."/>
            <person name="Keifenheim D."/>
            <person name="Levin J.Z."/>
            <person name="Mosher R.A."/>
            <person name="Mueller C.A."/>
            <person name="Pfiffner J."/>
            <person name="Priest M."/>
            <person name="Russ C."/>
            <person name="Smialowska A."/>
            <person name="Swoboda P."/>
            <person name="Sykes S.M."/>
            <person name="Vaughn M."/>
            <person name="Vengrova S."/>
            <person name="Yoder R."/>
            <person name="Zeng Q."/>
            <person name="Allshire R."/>
            <person name="Baulcombe D."/>
            <person name="Birren B.W."/>
            <person name="Brown W."/>
            <person name="Ekwall K."/>
            <person name="Kellis M."/>
            <person name="Leatherwood J."/>
            <person name="Levin H."/>
            <person name="Margalit H."/>
            <person name="Martienssen R."/>
            <person name="Nieduszynski C.A."/>
            <person name="Spatafora J.W."/>
            <person name="Friedman N."/>
            <person name="Dalgaard J.Z."/>
            <person name="Baumann P."/>
            <person name="Niki H."/>
            <person name="Regev A."/>
            <person name="Nusbaum C."/>
        </authorList>
    </citation>
    <scope>NUCLEOTIDE SEQUENCE [LARGE SCALE GENOMIC DNA]</scope>
    <source>
        <strain evidence="3">yFS286</strain>
    </source>
</reference>
<dbReference type="InterPro" id="IPR012337">
    <property type="entry name" value="RNaseH-like_sf"/>
</dbReference>
<organism evidence="2 3">
    <name type="scientific">Schizosaccharomyces octosporus (strain yFS286)</name>
    <name type="common">Fission yeast</name>
    <name type="synonym">Octosporomyces octosporus</name>
    <dbReference type="NCBI Taxonomy" id="483514"/>
    <lineage>
        <taxon>Eukaryota</taxon>
        <taxon>Fungi</taxon>
        <taxon>Dikarya</taxon>
        <taxon>Ascomycota</taxon>
        <taxon>Taphrinomycotina</taxon>
        <taxon>Schizosaccharomycetes</taxon>
        <taxon>Schizosaccharomycetales</taxon>
        <taxon>Schizosaccharomycetaceae</taxon>
        <taxon>Schizosaccharomyces</taxon>
    </lineage>
</organism>
<dbReference type="SUPFAM" id="SSF53098">
    <property type="entry name" value="Ribonuclease H-like"/>
    <property type="match status" value="1"/>
</dbReference>
<dbReference type="AlphaFoldDB" id="S9QWW8"/>
<dbReference type="GeneID" id="25033101"/>
<dbReference type="EMBL" id="KE503208">
    <property type="protein sequence ID" value="EPX70820.1"/>
    <property type="molecule type" value="Genomic_DNA"/>
</dbReference>
<dbReference type="InterPro" id="IPR048519">
    <property type="entry name" value="Gfd2/YDR514C-like_C"/>
</dbReference>
<evidence type="ECO:0000313" key="2">
    <source>
        <dbReference type="EMBL" id="EPX70820.1"/>
    </source>
</evidence>
<protein>
    <submittedName>
        <fullName evidence="2">Fungal protein</fullName>
    </submittedName>
</protein>
<feature type="domain" description="Gfd2/YDR514C-like C-terminal" evidence="1">
    <location>
        <begin position="45"/>
        <end position="208"/>
    </location>
</feature>
<dbReference type="RefSeq" id="XP_013020433.1">
    <property type="nucleotide sequence ID" value="XM_013164979.1"/>
</dbReference>
<accession>S9QWW8</accession>
<dbReference type="InterPro" id="IPR040151">
    <property type="entry name" value="Gfd2/YDR514C-like"/>
</dbReference>
<evidence type="ECO:0000313" key="3">
    <source>
        <dbReference type="Proteomes" id="UP000016088"/>
    </source>
</evidence>
<proteinExistence type="predicted"/>
<evidence type="ECO:0000259" key="1">
    <source>
        <dbReference type="Pfam" id="PF21762"/>
    </source>
</evidence>
<dbReference type="PANTHER" id="PTHR28083">
    <property type="entry name" value="GOOD FOR FULL DBP5 ACTIVITY PROTEIN 2"/>
    <property type="match status" value="1"/>
</dbReference>
<dbReference type="Pfam" id="PF21762">
    <property type="entry name" value="DEDDh_C"/>
    <property type="match status" value="1"/>
</dbReference>